<dbReference type="GeneID" id="115746076"/>
<keyword evidence="2" id="KW-0804">Transcription</keyword>
<proteinExistence type="inferred from homology"/>
<evidence type="ECO:0000313" key="5">
    <source>
        <dbReference type="Proteomes" id="UP000827889"/>
    </source>
</evidence>
<comment type="caution">
    <text evidence="3">Lacks conserved residue(s) required for the propagation of feature annotation.</text>
</comment>
<dbReference type="Pfam" id="PF03514">
    <property type="entry name" value="GRAS"/>
    <property type="match status" value="1"/>
</dbReference>
<evidence type="ECO:0000256" key="1">
    <source>
        <dbReference type="ARBA" id="ARBA00023015"/>
    </source>
</evidence>
<sequence length="832" mass="92997">MACQGLSPVLARVIGHWSRIGDPPQDPETVIIMESNFPEFSSPVRGFEDDSLTHPAISYHSRNICNAVKVIEPPVISDSAEMTSLLHQPEPISCAPSVPINLDGDLNLPSADTRPAVGMLRHSTSSGESPNKEGESLSLSDHSNSKDPVLKYINQMLMEENMEEQPWVVPNIMALRHTEKSLYDALGKKYPDSPKQTERVDTNQVINSSSWSYGGSSGDHGSNGTISTGSNSCPSLDPNSHDGPEGNDNASIHAKSLGDMVLYSNVDRTFQSSINSVNRLPKYGYKFSYSVPSELLIRQLFNNNESILQYNKGLEEAKKFIPSSIHMSINQEKDGLAATIRKRAETSIDGCNQSENGSRGRKNHERHYARIEEGRANKQLALYNEDSELSDLIEKLLLSNKNGGLLSLKCKSKKLSGIKDLHDPNVIGLSGIKDLHDPNGIGFHSKNKGNESTSDLRSLLILCAQAVSANDFKTARGLLKQIRQDSSPSSDGSRRAAHYFANGLEARLAGSAGRSQAFYYSVIQKRSVADKVKAYQLHYSACPSSKFQILFSNYVILKAADTEKVLHIIDFGINFGYQWPILIQELSNRTGGVPKLRITGIEFPQPGFRPAERIEETGCRLAKYCERFNVPFEFQAIASASWECIQVADLKIRSDEFVAVNCLARFEYLYDETVEVNCQRDMVLNLIRSMKPHVFIHGIKNGSYNSPFFATRFREALFHLSTTFDIFDSTIARDNAQRLVLERDFLGRGIMNIVACEGMERVERPETYKQWQVRLTRVGFEQLPLDQEFIKKARAKLSADYHKDFMLDEENNWVLLGWRGRIISGCACWLSA</sequence>
<feature type="short sequence motif" description="VHIID" evidence="3">
    <location>
        <begin position="566"/>
        <end position="570"/>
    </location>
</feature>
<evidence type="ECO:0000256" key="3">
    <source>
        <dbReference type="PROSITE-ProRule" id="PRU01191"/>
    </source>
</evidence>
<feature type="region of interest" description="VHIID" evidence="3">
    <location>
        <begin position="535"/>
        <end position="600"/>
    </location>
</feature>
<keyword evidence="1" id="KW-0805">Transcription regulation</keyword>
<feature type="compositionally biased region" description="Low complexity" evidence="4">
    <location>
        <begin position="208"/>
        <end position="232"/>
    </location>
</feature>
<dbReference type="KEGG" id="rarg:115746076"/>
<evidence type="ECO:0000313" key="6">
    <source>
        <dbReference type="RefSeq" id="XP_030537659.2"/>
    </source>
</evidence>
<gene>
    <name evidence="6" type="primary">LOC115746076</name>
</gene>
<accession>A0A8B8PSA6</accession>
<dbReference type="RefSeq" id="XP_030537659.2">
    <property type="nucleotide sequence ID" value="XM_030681799.2"/>
</dbReference>
<protein>
    <submittedName>
        <fullName evidence="6">Scarecrow-like protein 34</fullName>
    </submittedName>
</protein>
<feature type="region of interest" description="Leucine repeat II (LRII)" evidence="3">
    <location>
        <begin position="616"/>
        <end position="648"/>
    </location>
</feature>
<feature type="compositionally biased region" description="Basic and acidic residues" evidence="4">
    <location>
        <begin position="186"/>
        <end position="201"/>
    </location>
</feature>
<dbReference type="InterPro" id="IPR005202">
    <property type="entry name" value="TF_GRAS"/>
</dbReference>
<feature type="region of interest" description="Disordered" evidence="4">
    <location>
        <begin position="186"/>
        <end position="252"/>
    </location>
</feature>
<evidence type="ECO:0000256" key="4">
    <source>
        <dbReference type="SAM" id="MobiDB-lite"/>
    </source>
</evidence>
<organism evidence="5 6">
    <name type="scientific">Rhodamnia argentea</name>
    <dbReference type="NCBI Taxonomy" id="178133"/>
    <lineage>
        <taxon>Eukaryota</taxon>
        <taxon>Viridiplantae</taxon>
        <taxon>Streptophyta</taxon>
        <taxon>Embryophyta</taxon>
        <taxon>Tracheophyta</taxon>
        <taxon>Spermatophyta</taxon>
        <taxon>Magnoliopsida</taxon>
        <taxon>eudicotyledons</taxon>
        <taxon>Gunneridae</taxon>
        <taxon>Pentapetalae</taxon>
        <taxon>rosids</taxon>
        <taxon>malvids</taxon>
        <taxon>Myrtales</taxon>
        <taxon>Myrtaceae</taxon>
        <taxon>Myrtoideae</taxon>
        <taxon>Myrteae</taxon>
        <taxon>Australasian group</taxon>
        <taxon>Rhodamnia</taxon>
    </lineage>
</organism>
<dbReference type="AlphaFoldDB" id="A0A8B8PSA6"/>
<feature type="region of interest" description="Disordered" evidence="4">
    <location>
        <begin position="120"/>
        <end position="145"/>
    </location>
</feature>
<dbReference type="Proteomes" id="UP000827889">
    <property type="component" value="Chromosome 6"/>
</dbReference>
<keyword evidence="5" id="KW-1185">Reference proteome</keyword>
<dbReference type="PROSITE" id="PS50985">
    <property type="entry name" value="GRAS"/>
    <property type="match status" value="1"/>
</dbReference>
<reference evidence="6" key="1">
    <citation type="submission" date="2025-08" db="UniProtKB">
        <authorList>
            <consortium name="RefSeq"/>
        </authorList>
    </citation>
    <scope>IDENTIFICATION</scope>
    <source>
        <tissue evidence="6">Leaf</tissue>
    </source>
</reference>
<name>A0A8B8PSA6_9MYRT</name>
<evidence type="ECO:0000256" key="2">
    <source>
        <dbReference type="ARBA" id="ARBA00023163"/>
    </source>
</evidence>
<feature type="region of interest" description="SAW" evidence="3">
    <location>
        <begin position="755"/>
        <end position="830"/>
    </location>
</feature>
<dbReference type="PANTHER" id="PTHR31636">
    <property type="entry name" value="OSJNBA0084A10.13 PROTEIN-RELATED"/>
    <property type="match status" value="1"/>
</dbReference>
<comment type="similarity">
    <text evidence="3">Belongs to the GRAS family.</text>
</comment>